<dbReference type="CDD" id="cd00086">
    <property type="entry name" value="homeodomain"/>
    <property type="match status" value="1"/>
</dbReference>
<keyword evidence="4 6" id="KW-0371">Homeobox</keyword>
<comment type="subcellular location">
    <subcellularLocation>
        <location evidence="6 7">Nucleus</location>
    </subcellularLocation>
</comment>
<dbReference type="PROSITE" id="PS00027">
    <property type="entry name" value="HOMEOBOX_1"/>
    <property type="match status" value="1"/>
</dbReference>
<accession>A0A183THN8</accession>
<evidence type="ECO:0000256" key="1">
    <source>
        <dbReference type="ARBA" id="ARBA00008161"/>
    </source>
</evidence>
<evidence type="ECO:0000256" key="4">
    <source>
        <dbReference type="ARBA" id="ARBA00023155"/>
    </source>
</evidence>
<dbReference type="FunFam" id="1.10.10.60:FF:000063">
    <property type="entry name" value="SIX homeobox 2"/>
    <property type="match status" value="1"/>
</dbReference>
<dbReference type="Pfam" id="PF00046">
    <property type="entry name" value="Homeodomain"/>
    <property type="match status" value="1"/>
</dbReference>
<feature type="compositionally biased region" description="Low complexity" evidence="8">
    <location>
        <begin position="1"/>
        <end position="15"/>
    </location>
</feature>
<protein>
    <submittedName>
        <fullName evidence="12">Homeobox domain-containing protein</fullName>
    </submittedName>
</protein>
<dbReference type="InterPro" id="IPR031701">
    <property type="entry name" value="SIX1_SD"/>
</dbReference>
<dbReference type="EMBL" id="UYSU01040529">
    <property type="protein sequence ID" value="VDM02372.1"/>
    <property type="molecule type" value="Genomic_DNA"/>
</dbReference>
<feature type="DNA-binding region" description="Homeobox" evidence="6">
    <location>
        <begin position="230"/>
        <end position="289"/>
    </location>
</feature>
<evidence type="ECO:0000259" key="9">
    <source>
        <dbReference type="PROSITE" id="PS50071"/>
    </source>
</evidence>
<evidence type="ECO:0000313" key="12">
    <source>
        <dbReference type="WBParaSite" id="SSLN_0001659401-mRNA-1"/>
    </source>
</evidence>
<evidence type="ECO:0000256" key="6">
    <source>
        <dbReference type="PROSITE-ProRule" id="PRU00108"/>
    </source>
</evidence>
<dbReference type="STRING" id="70667.A0A183THN8"/>
<feature type="region of interest" description="Disordered" evidence="8">
    <location>
        <begin position="1"/>
        <end position="33"/>
    </location>
</feature>
<dbReference type="SUPFAM" id="SSF46689">
    <property type="entry name" value="Homeodomain-like"/>
    <property type="match status" value="1"/>
</dbReference>
<dbReference type="InterPro" id="IPR009057">
    <property type="entry name" value="Homeodomain-like_sf"/>
</dbReference>
<dbReference type="WBParaSite" id="SSLN_0001659401-mRNA-1">
    <property type="protein sequence ID" value="SSLN_0001659401-mRNA-1"/>
    <property type="gene ID" value="SSLN_0001659401"/>
</dbReference>
<evidence type="ECO:0000256" key="2">
    <source>
        <dbReference type="ARBA" id="ARBA00022473"/>
    </source>
</evidence>
<comment type="similarity">
    <text evidence="1">Belongs to the SIX/Sine oculis homeobox family.</text>
</comment>
<keyword evidence="11" id="KW-1185">Reference proteome</keyword>
<dbReference type="InterPro" id="IPR017970">
    <property type="entry name" value="Homeobox_CS"/>
</dbReference>
<dbReference type="Gene3D" id="1.10.10.60">
    <property type="entry name" value="Homeodomain-like"/>
    <property type="match status" value="1"/>
</dbReference>
<dbReference type="InterPro" id="IPR001356">
    <property type="entry name" value="HD"/>
</dbReference>
<feature type="domain" description="Homeobox" evidence="9">
    <location>
        <begin position="228"/>
        <end position="288"/>
    </location>
</feature>
<dbReference type="OrthoDB" id="3501850at2759"/>
<keyword evidence="5 6" id="KW-0539">Nucleus</keyword>
<proteinExistence type="inferred from homology"/>
<name>A0A183THN8_SCHSO</name>
<evidence type="ECO:0000256" key="7">
    <source>
        <dbReference type="RuleBase" id="RU000682"/>
    </source>
</evidence>
<dbReference type="PROSITE" id="PS50071">
    <property type="entry name" value="HOMEOBOX_2"/>
    <property type="match status" value="1"/>
</dbReference>
<dbReference type="Pfam" id="PF16878">
    <property type="entry name" value="SIX1_SD"/>
    <property type="match status" value="1"/>
</dbReference>
<sequence>MFRAATAADAGSSSSRNAYLETGPSGESRVSHSSFEFQALQPLPPPPPALPQHRDCYPHNDSVWFNLPTVVSEQPIFNPSTPASYGFIPYAGFIPSSSSPTNASKFSNSLTSPDYTSDQITCICEVLQKSGDFERLKQFLESLPPGSSAHVSESVLCARATLAFQEGNYSDLYAILEGNAFTPNNHQRLQSLWLQAHYAEEEKIKGKPLGAVAKYRVRRKFPLPRTIWDGEETSYCFKEKSRAILRDWYTHNAYPSPRDKRELSDLTGLTTTQVSNWFKNRRQRDRASDTRERHFR</sequence>
<dbReference type="PANTHER" id="PTHR10390">
    <property type="entry name" value="HOMEOBOX PROTEIN SIX"/>
    <property type="match status" value="1"/>
</dbReference>
<evidence type="ECO:0000313" key="10">
    <source>
        <dbReference type="EMBL" id="VDM02372.1"/>
    </source>
</evidence>
<dbReference type="GO" id="GO:0005667">
    <property type="term" value="C:transcription regulator complex"/>
    <property type="evidence" value="ECO:0007669"/>
    <property type="project" value="TreeGrafter"/>
</dbReference>
<gene>
    <name evidence="10" type="ORF">SSLN_LOCUS15986</name>
</gene>
<evidence type="ECO:0000256" key="5">
    <source>
        <dbReference type="ARBA" id="ARBA00023242"/>
    </source>
</evidence>
<dbReference type="PANTHER" id="PTHR10390:SF61">
    <property type="entry name" value="HOMEOBOX PROTEIN SIX2"/>
    <property type="match status" value="1"/>
</dbReference>
<dbReference type="GO" id="GO:0005634">
    <property type="term" value="C:nucleus"/>
    <property type="evidence" value="ECO:0007669"/>
    <property type="project" value="UniProtKB-SubCell"/>
</dbReference>
<evidence type="ECO:0000256" key="3">
    <source>
        <dbReference type="ARBA" id="ARBA00023125"/>
    </source>
</evidence>
<evidence type="ECO:0000256" key="8">
    <source>
        <dbReference type="SAM" id="MobiDB-lite"/>
    </source>
</evidence>
<dbReference type="GO" id="GO:0000978">
    <property type="term" value="F:RNA polymerase II cis-regulatory region sequence-specific DNA binding"/>
    <property type="evidence" value="ECO:0007669"/>
    <property type="project" value="TreeGrafter"/>
</dbReference>
<dbReference type="SMART" id="SM00389">
    <property type="entry name" value="HOX"/>
    <property type="match status" value="1"/>
</dbReference>
<reference evidence="12" key="1">
    <citation type="submission" date="2016-06" db="UniProtKB">
        <authorList>
            <consortium name="WormBaseParasite"/>
        </authorList>
    </citation>
    <scope>IDENTIFICATION</scope>
</reference>
<reference evidence="10 11" key="2">
    <citation type="submission" date="2018-11" db="EMBL/GenBank/DDBJ databases">
        <authorList>
            <consortium name="Pathogen Informatics"/>
        </authorList>
    </citation>
    <scope>NUCLEOTIDE SEQUENCE [LARGE SCALE GENOMIC DNA]</scope>
    <source>
        <strain evidence="10 11">NST_G2</strain>
    </source>
</reference>
<dbReference type="Proteomes" id="UP000275846">
    <property type="component" value="Unassembled WGS sequence"/>
</dbReference>
<dbReference type="AlphaFoldDB" id="A0A183THN8"/>
<organism evidence="12">
    <name type="scientific">Schistocephalus solidus</name>
    <name type="common">Tapeworm</name>
    <dbReference type="NCBI Taxonomy" id="70667"/>
    <lineage>
        <taxon>Eukaryota</taxon>
        <taxon>Metazoa</taxon>
        <taxon>Spiralia</taxon>
        <taxon>Lophotrochozoa</taxon>
        <taxon>Platyhelminthes</taxon>
        <taxon>Cestoda</taxon>
        <taxon>Eucestoda</taxon>
        <taxon>Diphyllobothriidea</taxon>
        <taxon>Diphyllobothriidae</taxon>
        <taxon>Schistocephalus</taxon>
    </lineage>
</organism>
<keyword evidence="3 6" id="KW-0238">DNA-binding</keyword>
<dbReference type="GO" id="GO:0000981">
    <property type="term" value="F:DNA-binding transcription factor activity, RNA polymerase II-specific"/>
    <property type="evidence" value="ECO:0007669"/>
    <property type="project" value="InterPro"/>
</dbReference>
<evidence type="ECO:0000313" key="11">
    <source>
        <dbReference type="Proteomes" id="UP000275846"/>
    </source>
</evidence>
<keyword evidence="2" id="KW-0217">Developmental protein</keyword>